<feature type="transmembrane region" description="Helical" evidence="3">
    <location>
        <begin position="524"/>
        <end position="542"/>
    </location>
</feature>
<dbReference type="Pfam" id="PF07690">
    <property type="entry name" value="MFS_1"/>
    <property type="match status" value="1"/>
</dbReference>
<feature type="compositionally biased region" description="Low complexity" evidence="2">
    <location>
        <begin position="40"/>
        <end position="55"/>
    </location>
</feature>
<evidence type="ECO:0000256" key="2">
    <source>
        <dbReference type="SAM" id="MobiDB-lite"/>
    </source>
</evidence>
<keyword evidence="6" id="KW-1185">Reference proteome</keyword>
<feature type="transmembrane region" description="Helical" evidence="3">
    <location>
        <begin position="496"/>
        <end position="518"/>
    </location>
</feature>
<sequence>LYLQVLRTRGEETTMLEKRNSITDGRGDTSVDVVGDKDMGAAPAGAAATPGPGEAAADRVATAEETSSPQVSALNSVRDGFSEDKGGKIPAGDGTRSPTPSPSNSDCESHQGKGHSGIFDLVLRTLTWTPRKLRYDPENPPQFTLALNFMFAVAATFTVANLYYNQPVLNRIAETFGVSFERASSVATLMQAGYAAGLLFICLLGDMVRRRPFILGLIWVTAMLVSAFNGSSTEMDSADSSQWLGLCVTNSFTAFLALSFIVGATTVTPQLMLPLVADMAPAHRKASSLSITTSGLMLGMLIARLLSGIVANYTSWRNIYWLAFGAQYVILVLLFFFLPDYPSKNPDGLNYFRALWTIVTMLFTEPVLVQACLIGFFISSIFTSFWTTLTFLLASPPYEYPSITIGLFSLIGIAAICGGPVYGRLIMDRYVPFLSSVLGQVVILVGCIVGAFTGEFTVAGPVIQAICIDVGIQTAQTANRTSIYTINAKARNRVNTAYMVCVFCGQLTGTAVGNRLYAQGGWKSSGGASVGFIGLSLIITMLKGPREKRWIGWSGGHRLRRDDAPKKAAPVSPEDGQRAGKAEEERMGEKRTETGAGGEGVRR</sequence>
<feature type="transmembrane region" description="Helical" evidence="3">
    <location>
        <begin position="184"/>
        <end position="205"/>
    </location>
</feature>
<keyword evidence="3" id="KW-1133">Transmembrane helix</keyword>
<feature type="region of interest" description="Disordered" evidence="2">
    <location>
        <begin position="19"/>
        <end position="114"/>
    </location>
</feature>
<accession>A0A161WNF2</accession>
<dbReference type="AlphaFoldDB" id="A0A161WNF2"/>
<organism evidence="5 6">
    <name type="scientific">Colletotrichum incanum</name>
    <name type="common">Soybean anthracnose fungus</name>
    <dbReference type="NCBI Taxonomy" id="1573173"/>
    <lineage>
        <taxon>Eukaryota</taxon>
        <taxon>Fungi</taxon>
        <taxon>Dikarya</taxon>
        <taxon>Ascomycota</taxon>
        <taxon>Pezizomycotina</taxon>
        <taxon>Sordariomycetes</taxon>
        <taxon>Hypocreomycetidae</taxon>
        <taxon>Glomerellales</taxon>
        <taxon>Glomerellaceae</taxon>
        <taxon>Colletotrichum</taxon>
        <taxon>Colletotrichum spaethianum species complex</taxon>
    </lineage>
</organism>
<feature type="transmembrane region" description="Helical" evidence="3">
    <location>
        <begin position="430"/>
        <end position="452"/>
    </location>
</feature>
<feature type="transmembrane region" description="Helical" evidence="3">
    <location>
        <begin position="351"/>
        <end position="382"/>
    </location>
</feature>
<dbReference type="PANTHER" id="PTHR42910">
    <property type="entry name" value="TRANSPORTER SCO4007-RELATED"/>
    <property type="match status" value="1"/>
</dbReference>
<feature type="compositionally biased region" description="Polar residues" evidence="2">
    <location>
        <begin position="64"/>
        <end position="75"/>
    </location>
</feature>
<evidence type="ECO:0000256" key="3">
    <source>
        <dbReference type="SAM" id="Phobius"/>
    </source>
</evidence>
<feature type="transmembrane region" description="Helical" evidence="3">
    <location>
        <begin position="212"/>
        <end position="232"/>
    </location>
</feature>
<dbReference type="GO" id="GO:0016020">
    <property type="term" value="C:membrane"/>
    <property type="evidence" value="ECO:0007669"/>
    <property type="project" value="UniProtKB-SubCell"/>
</dbReference>
<dbReference type="InterPro" id="IPR036259">
    <property type="entry name" value="MFS_trans_sf"/>
</dbReference>
<feature type="non-terminal residue" evidence="5">
    <location>
        <position position="1"/>
    </location>
</feature>
<protein>
    <submittedName>
        <fullName evidence="5">Major facilitator superfamily transporter</fullName>
    </submittedName>
</protein>
<evidence type="ECO:0000313" key="5">
    <source>
        <dbReference type="EMBL" id="KZL87998.1"/>
    </source>
</evidence>
<feature type="region of interest" description="Disordered" evidence="2">
    <location>
        <begin position="556"/>
        <end position="603"/>
    </location>
</feature>
<reference evidence="5 6" key="1">
    <citation type="submission" date="2015-06" db="EMBL/GenBank/DDBJ databases">
        <title>Survival trade-offs in plant roots during colonization by closely related pathogenic and mutualistic fungi.</title>
        <authorList>
            <person name="Hacquard S."/>
            <person name="Kracher B."/>
            <person name="Hiruma K."/>
            <person name="Weinman A."/>
            <person name="Muench P."/>
            <person name="Garrido Oter R."/>
            <person name="Ver Loren van Themaat E."/>
            <person name="Dallerey J.-F."/>
            <person name="Damm U."/>
            <person name="Henrissat B."/>
            <person name="Lespinet O."/>
            <person name="Thon M."/>
            <person name="Kemen E."/>
            <person name="McHardy A.C."/>
            <person name="Schulze-Lefert P."/>
            <person name="O'Connell R.J."/>
        </authorList>
    </citation>
    <scope>NUCLEOTIDE SEQUENCE [LARGE SCALE GENOMIC DNA]</scope>
    <source>
        <strain evidence="5 6">MAFF 238704</strain>
    </source>
</reference>
<evidence type="ECO:0000313" key="6">
    <source>
        <dbReference type="Proteomes" id="UP000076584"/>
    </source>
</evidence>
<proteinExistence type="predicted"/>
<feature type="transmembrane region" description="Helical" evidence="3">
    <location>
        <begin position="402"/>
        <end position="423"/>
    </location>
</feature>
<evidence type="ECO:0000256" key="1">
    <source>
        <dbReference type="ARBA" id="ARBA00004141"/>
    </source>
</evidence>
<dbReference type="SUPFAM" id="SSF103473">
    <property type="entry name" value="MFS general substrate transporter"/>
    <property type="match status" value="1"/>
</dbReference>
<dbReference type="GO" id="GO:0022857">
    <property type="term" value="F:transmembrane transporter activity"/>
    <property type="evidence" value="ECO:0007669"/>
    <property type="project" value="InterPro"/>
</dbReference>
<keyword evidence="3" id="KW-0812">Transmembrane</keyword>
<feature type="transmembrane region" description="Helical" evidence="3">
    <location>
        <begin position="143"/>
        <end position="164"/>
    </location>
</feature>
<gene>
    <name evidence="5" type="ORF">CI238_11726</name>
</gene>
<dbReference type="PROSITE" id="PS50850">
    <property type="entry name" value="MFS"/>
    <property type="match status" value="1"/>
</dbReference>
<comment type="caution">
    <text evidence="5">The sequence shown here is derived from an EMBL/GenBank/DDBJ whole genome shotgun (WGS) entry which is preliminary data.</text>
</comment>
<keyword evidence="3" id="KW-0472">Membrane</keyword>
<dbReference type="PANTHER" id="PTHR42910:SF1">
    <property type="entry name" value="MAJOR FACILITATOR SUPERFAMILY (MFS) PROFILE DOMAIN-CONTAINING PROTEIN"/>
    <property type="match status" value="1"/>
</dbReference>
<comment type="subcellular location">
    <subcellularLocation>
        <location evidence="1">Membrane</location>
        <topology evidence="1">Multi-pass membrane protein</topology>
    </subcellularLocation>
</comment>
<dbReference type="EMBL" id="LFIW01000099">
    <property type="protein sequence ID" value="KZL87998.1"/>
    <property type="molecule type" value="Genomic_DNA"/>
</dbReference>
<feature type="compositionally biased region" description="Basic and acidic residues" evidence="2">
    <location>
        <begin position="575"/>
        <end position="593"/>
    </location>
</feature>
<feature type="transmembrane region" description="Helical" evidence="3">
    <location>
        <begin position="252"/>
        <end position="277"/>
    </location>
</feature>
<dbReference type="Gene3D" id="1.20.1250.20">
    <property type="entry name" value="MFS general substrate transporter like domains"/>
    <property type="match status" value="1"/>
</dbReference>
<dbReference type="Proteomes" id="UP000076584">
    <property type="component" value="Unassembled WGS sequence"/>
</dbReference>
<dbReference type="CDD" id="cd17324">
    <property type="entry name" value="MFS_NepI_like"/>
    <property type="match status" value="1"/>
</dbReference>
<feature type="transmembrane region" description="Helical" evidence="3">
    <location>
        <begin position="289"/>
        <end position="313"/>
    </location>
</feature>
<dbReference type="InterPro" id="IPR020846">
    <property type="entry name" value="MFS_dom"/>
</dbReference>
<feature type="compositionally biased region" description="Basic and acidic residues" evidence="2">
    <location>
        <begin position="19"/>
        <end position="39"/>
    </location>
</feature>
<dbReference type="InterPro" id="IPR011701">
    <property type="entry name" value="MFS"/>
</dbReference>
<feature type="domain" description="Major facilitator superfamily (MFS) profile" evidence="4">
    <location>
        <begin position="144"/>
        <end position="548"/>
    </location>
</feature>
<feature type="transmembrane region" description="Helical" evidence="3">
    <location>
        <begin position="319"/>
        <end position="339"/>
    </location>
</feature>
<name>A0A161WNF2_COLIC</name>
<evidence type="ECO:0000259" key="4">
    <source>
        <dbReference type="PROSITE" id="PS50850"/>
    </source>
</evidence>
<feature type="compositionally biased region" description="Polar residues" evidence="2">
    <location>
        <begin position="96"/>
        <end position="106"/>
    </location>
</feature>